<dbReference type="InterPro" id="IPR009270">
    <property type="entry name" value="DUF927"/>
</dbReference>
<feature type="domain" description="DUF6371" evidence="2">
    <location>
        <begin position="125"/>
        <end position="189"/>
    </location>
</feature>
<reference evidence="3 4" key="1">
    <citation type="submission" date="2017-09" db="EMBL/GenBank/DDBJ databases">
        <authorList>
            <person name="Kim K.H."/>
            <person name="Chun B.H."/>
            <person name="Han G.S."/>
            <person name="Hyun S.G."/>
            <person name="Jeon C.O."/>
        </authorList>
    </citation>
    <scope>NUCLEOTIDE SEQUENCE [LARGE SCALE GENOMIC DNA]</scope>
    <source>
        <strain evidence="3 4">SH</strain>
    </source>
</reference>
<evidence type="ECO:0000259" key="2">
    <source>
        <dbReference type="Pfam" id="PF19898"/>
    </source>
</evidence>
<evidence type="ECO:0000313" key="3">
    <source>
        <dbReference type="EMBL" id="AXN00772.1"/>
    </source>
</evidence>
<dbReference type="EMBL" id="CP023189">
    <property type="protein sequence ID" value="AXN00772.1"/>
    <property type="molecule type" value="Genomic_DNA"/>
</dbReference>
<dbReference type="Pfam" id="PF06048">
    <property type="entry name" value="DUF927"/>
    <property type="match status" value="1"/>
</dbReference>
<proteinExistence type="predicted"/>
<organism evidence="3 4">
    <name type="scientific">Acetobacter pomorum</name>
    <dbReference type="NCBI Taxonomy" id="65959"/>
    <lineage>
        <taxon>Bacteria</taxon>
        <taxon>Pseudomonadati</taxon>
        <taxon>Pseudomonadota</taxon>
        <taxon>Alphaproteobacteria</taxon>
        <taxon>Acetobacterales</taxon>
        <taxon>Acetobacteraceae</taxon>
        <taxon>Acetobacter</taxon>
    </lineage>
</organism>
<dbReference type="RefSeq" id="WP_089178790.1">
    <property type="nucleotide sequence ID" value="NZ_CP023189.1"/>
</dbReference>
<dbReference type="Gene3D" id="3.40.1360.10">
    <property type="match status" value="1"/>
</dbReference>
<dbReference type="Pfam" id="PF19898">
    <property type="entry name" value="DUF6371"/>
    <property type="match status" value="1"/>
</dbReference>
<evidence type="ECO:0000313" key="4">
    <source>
        <dbReference type="Proteomes" id="UP000256572"/>
    </source>
</evidence>
<dbReference type="AlphaFoldDB" id="A0AAN1U9E4"/>
<name>A0AAN1U9E4_9PROT</name>
<gene>
    <name evidence="3" type="ORF">CJF59_09570</name>
</gene>
<sequence length="853" mass="92186">MSISQHIPAMACIDENGLFKPLTDLEKQAARGLATDTHDAEIWEPMTPAPSEPEKPRNATDMWVYRDAEGRPLFARFRYDGKPGADGIPKKEVRPLTYGRRVWTDHNGKHQDVTGWHWKQPAKPLPLYGLDKLAAQPDAPVLLVEGEKAADAARDLFPDLVVLTSGGSTSVRSADWSPLAGRDVTIWPDNDEAGEKYAEHAIEALRDAGAASVRMVVLPDTLPPKWDLADDLPLEMTGGDAVSVAEALRPFIDAAPQAEANVKMPLGYSMTSRGLYYTPEAGEDGLPKPAIWVCAAFDVVAETRDENGTGWGLLINWRDHDRRAHQWSIPRKMVHGEGKDIAGELEDAGLNCNISATRQLRQFIASVHTKSRLRCVTNSGWHRTDNGPAFVLPNGMTLGEGRRAVAFQTTRAAAGMEYATAGKLEDWQKDLAVYAVGNSRLAFALAVAFSGPLLDIMGEQSGGFHIVGASQAGKSTALFAAGSVWGKGDRDGQIRSWRGTTNGTEGIAAETSDTLLILDEMGAADGREVGDITYMLANNTGKQRAGRNGEARARKTWRSLFLSTGEVTLATKMGEAGRRVMAGQEVRLVSIQADAGAGMGLFENLHGMPGAGDLADYIRRAARTHYGTASRAYLDALVKERADDEAGLASGIKSLVDRFEADCLPNGIATSGQVRSVVRRFGLAAAAGEMAVAYKILPWPSGEATRAAKACFMSWLDDRGGTQAGEDQEAVEQVRLFIEQHGESRFTLLGGNEGQEDAYSKTLNRVGYRRTMATSEGNKWEYLIFPTSWREVVCKGIDPKRAAQALIAAGYLIPSPDGKASKLVKSAEIAREVGTSKTGRFYIVSGDIIGGDR</sequence>
<dbReference type="Proteomes" id="UP000256572">
    <property type="component" value="Chromosome"/>
</dbReference>
<feature type="domain" description="DUF927" evidence="1">
    <location>
        <begin position="272"/>
        <end position="555"/>
    </location>
</feature>
<evidence type="ECO:0000259" key="1">
    <source>
        <dbReference type="Pfam" id="PF06048"/>
    </source>
</evidence>
<accession>A0AAN1U9E4</accession>
<reference evidence="3 4" key="2">
    <citation type="submission" date="2018-08" db="EMBL/GenBank/DDBJ databases">
        <title>Acetobacter oryzifermentans sp. nov., isolated from Korea traditional vinegar and reclassification of Acetobacter pasteurianus subsp. ascendens (Henneberg 1898) as Acetobacter ascendens comb. nov.</title>
        <authorList>
            <person name="Cho G.Y."/>
            <person name="Lee S.H."/>
        </authorList>
    </citation>
    <scope>NUCLEOTIDE SEQUENCE [LARGE SCALE GENOMIC DNA]</scope>
    <source>
        <strain evidence="3 4">SH</strain>
    </source>
</reference>
<protein>
    <submittedName>
        <fullName evidence="3">DUF927 domain-containing protein</fullName>
    </submittedName>
</protein>
<dbReference type="InterPro" id="IPR045951">
    <property type="entry name" value="DUF6371"/>
</dbReference>
<dbReference type="CDD" id="cd01029">
    <property type="entry name" value="TOPRIM_primases"/>
    <property type="match status" value="1"/>
</dbReference>
<dbReference type="InterPro" id="IPR034154">
    <property type="entry name" value="TOPRIM_DnaG/twinkle"/>
</dbReference>